<accession>A0AAJ2SBD6</accession>
<evidence type="ECO:0000313" key="4">
    <source>
        <dbReference type="Proteomes" id="UP001270053"/>
    </source>
</evidence>
<keyword evidence="5" id="KW-1185">Reference proteome</keyword>
<dbReference type="EMBL" id="JAWXVH010000009">
    <property type="protein sequence ID" value="MDX6187037.1"/>
    <property type="molecule type" value="Genomic_DNA"/>
</dbReference>
<name>A0AAJ2SBD6_9FLAO</name>
<dbReference type="AlphaFoldDB" id="A0AAJ2SBD6"/>
<evidence type="ECO:0000256" key="1">
    <source>
        <dbReference type="SAM" id="SignalP"/>
    </source>
</evidence>
<dbReference type="Proteomes" id="UP001278738">
    <property type="component" value="Unassembled WGS sequence"/>
</dbReference>
<comment type="caution">
    <text evidence="3">The sequence shown here is derived from an EMBL/GenBank/DDBJ whole genome shotgun (WGS) entry which is preliminary data.</text>
</comment>
<feature type="signal peptide" evidence="1">
    <location>
        <begin position="1"/>
        <end position="30"/>
    </location>
</feature>
<dbReference type="Pfam" id="PF16250">
    <property type="entry name" value="DUF4907"/>
    <property type="match status" value="1"/>
</dbReference>
<feature type="chain" id="PRO_5042506292" evidence="1">
    <location>
        <begin position="31"/>
        <end position="112"/>
    </location>
</feature>
<evidence type="ECO:0000313" key="5">
    <source>
        <dbReference type="Proteomes" id="UP001278738"/>
    </source>
</evidence>
<proteinExistence type="predicted"/>
<protein>
    <submittedName>
        <fullName evidence="3">DUF4907 domain-containing protein</fullName>
    </submittedName>
</protein>
<dbReference type="Proteomes" id="UP001270053">
    <property type="component" value="Unassembled WGS sequence"/>
</dbReference>
<dbReference type="EMBL" id="JAWXVG010000008">
    <property type="protein sequence ID" value="MDX6183561.1"/>
    <property type="molecule type" value="Genomic_DNA"/>
</dbReference>
<dbReference type="InterPro" id="IPR032593">
    <property type="entry name" value="DUF4907"/>
</dbReference>
<evidence type="ECO:0000313" key="2">
    <source>
        <dbReference type="EMBL" id="MDX6183561.1"/>
    </source>
</evidence>
<keyword evidence="1" id="KW-0732">Signal</keyword>
<gene>
    <name evidence="2" type="ORF">SGQ18_15465</name>
    <name evidence="3" type="ORF">SGQ44_14830</name>
</gene>
<evidence type="ECO:0000313" key="3">
    <source>
        <dbReference type="EMBL" id="MDX6187037.1"/>
    </source>
</evidence>
<organism evidence="3 4">
    <name type="scientific">Flavobacterium flavipigmentatum</name>
    <dbReference type="NCBI Taxonomy" id="2893884"/>
    <lineage>
        <taxon>Bacteria</taxon>
        <taxon>Pseudomonadati</taxon>
        <taxon>Bacteroidota</taxon>
        <taxon>Flavobacteriia</taxon>
        <taxon>Flavobacteriales</taxon>
        <taxon>Flavobacteriaceae</taxon>
        <taxon>Flavobacterium</taxon>
    </lineage>
</organism>
<reference evidence="3 5" key="1">
    <citation type="submission" date="2023-11" db="EMBL/GenBank/DDBJ databases">
        <title>Unpublished Manusciprt.</title>
        <authorList>
            <person name="Saticioglu I.B."/>
            <person name="Ay H."/>
            <person name="Ajmi N."/>
            <person name="Altun S."/>
            <person name="Duman M."/>
        </authorList>
    </citation>
    <scope>NUCLEOTIDE SEQUENCE</scope>
    <source>
        <strain evidence="2 5">Fl-33</strain>
        <strain evidence="3">Fl-77</strain>
    </source>
</reference>
<sequence length="112" mass="12614">MMMIINVKKQFFWTKIQKNLFVLLAVLAFAACSKKEPLQIASFQTLTGWGYTISNDNKILIKQSIIPVISEVKSFESEEDALKVANLVAEKLSQNISPSVTKNDLILLKIKL</sequence>